<reference evidence="3" key="1">
    <citation type="submission" date="2024-04" db="EMBL/GenBank/DDBJ databases">
        <authorList>
            <person name="Shaw F."/>
            <person name="Minotto A."/>
        </authorList>
    </citation>
    <scope>NUCLEOTIDE SEQUENCE [LARGE SCALE GENOMIC DNA]</scope>
</reference>
<protein>
    <recommendedName>
        <fullName evidence="4">Arrestin-like N-terminal domain-containing protein</fullName>
    </recommendedName>
</protein>
<sequence>MRHPFASVQYFRSSLSSESLESSQEQRVPSRRGENRRVITPAPRLQHPFSAAPNSEPVRRARSASLTRATPRIPFSLPRRKPSAISIDTQPSGKVGSEAIAPPSSGKASPGHFVKHSSKITVLLSGQKENASEPVYSNGATIIGILAIPKPSGLLTLEVKVEGHIKLKEVAGGGAFDGEIINETLFIWDSEHDATFPSKVNFRYTLPTHYTNGLTGEKSRLPPSFEAYLPGIPGFDVNISYGIYVYLTRTRDRSDWWRKGKRLRIPFRYKELTRPVRAGPFPLSMTKTPSIPKTVFAFSLRTRRRNYNDVEVHLFLPCSRVCTLKEPIPFSVTLFGDEDSLAPFSTYQPSPSSFHPLSHNHSITSSIQTRFNARIQPNLLPPPIRVQLSRRTAVDALAAGMMIAEEKGHMAFTRPLGQGVIHKSSRGPNSMTWSGSFAIPPSITTGGFTTSGVKVTDAIVLTIVPPDSARSRFMPFSESVPIRLTTESYDCPSATVSVSDWERCMNRTRGRTRVQLRRCGEYHLDNHPGFFYGVTPANGIPGCHDEGFEIPRFHMIRRYAGFFP</sequence>
<gene>
    <name evidence="2" type="ORF">GFSPODELE1_LOCUS8792</name>
</gene>
<evidence type="ECO:0000256" key="1">
    <source>
        <dbReference type="SAM" id="MobiDB-lite"/>
    </source>
</evidence>
<accession>A0ABP1DX30</accession>
<dbReference type="EMBL" id="OZ037950">
    <property type="protein sequence ID" value="CAL1712353.1"/>
    <property type="molecule type" value="Genomic_DNA"/>
</dbReference>
<evidence type="ECO:0000313" key="2">
    <source>
        <dbReference type="EMBL" id="CAL1712353.1"/>
    </source>
</evidence>
<organism evidence="2 3">
    <name type="scientific">Somion occarium</name>
    <dbReference type="NCBI Taxonomy" id="3059160"/>
    <lineage>
        <taxon>Eukaryota</taxon>
        <taxon>Fungi</taxon>
        <taxon>Dikarya</taxon>
        <taxon>Basidiomycota</taxon>
        <taxon>Agaricomycotina</taxon>
        <taxon>Agaricomycetes</taxon>
        <taxon>Polyporales</taxon>
        <taxon>Cerrenaceae</taxon>
        <taxon>Somion</taxon>
    </lineage>
</organism>
<feature type="compositionally biased region" description="Low complexity" evidence="1">
    <location>
        <begin position="13"/>
        <end position="26"/>
    </location>
</feature>
<keyword evidence="3" id="KW-1185">Reference proteome</keyword>
<dbReference type="Proteomes" id="UP001497453">
    <property type="component" value="Chromosome 7"/>
</dbReference>
<name>A0ABP1DX30_9APHY</name>
<evidence type="ECO:0008006" key="4">
    <source>
        <dbReference type="Google" id="ProtNLM"/>
    </source>
</evidence>
<evidence type="ECO:0000313" key="3">
    <source>
        <dbReference type="Proteomes" id="UP001497453"/>
    </source>
</evidence>
<proteinExistence type="predicted"/>
<feature type="compositionally biased region" description="Low complexity" evidence="1">
    <location>
        <begin position="63"/>
        <end position="72"/>
    </location>
</feature>
<feature type="region of interest" description="Disordered" evidence="1">
    <location>
        <begin position="12"/>
        <end position="113"/>
    </location>
</feature>